<protein>
    <recommendedName>
        <fullName evidence="4">Tail specific protease domain-containing protein</fullName>
    </recommendedName>
</protein>
<evidence type="ECO:0008006" key="4">
    <source>
        <dbReference type="Google" id="ProtNLM"/>
    </source>
</evidence>
<evidence type="ECO:0000256" key="1">
    <source>
        <dbReference type="SAM" id="SignalP"/>
    </source>
</evidence>
<feature type="chain" id="PRO_5045162640" description="Tail specific protease domain-containing protein" evidence="1">
    <location>
        <begin position="24"/>
        <end position="649"/>
    </location>
</feature>
<dbReference type="InterPro" id="IPR052766">
    <property type="entry name" value="S41A_metabolite_peptidase"/>
</dbReference>
<feature type="signal peptide" evidence="1">
    <location>
        <begin position="1"/>
        <end position="23"/>
    </location>
</feature>
<dbReference type="SUPFAM" id="SSF52096">
    <property type="entry name" value="ClpP/crotonase"/>
    <property type="match status" value="1"/>
</dbReference>
<keyword evidence="1" id="KW-0732">Signal</keyword>
<name>A0ABP1DLC2_9APHY</name>
<dbReference type="PANTHER" id="PTHR37049">
    <property type="entry name" value="PEPTIDASE S41 FAMILY PROTEIN"/>
    <property type="match status" value="1"/>
</dbReference>
<dbReference type="InterPro" id="IPR029045">
    <property type="entry name" value="ClpP/crotonase-like_dom_sf"/>
</dbReference>
<gene>
    <name evidence="2" type="ORF">GFSPODELE1_LOCUS6927</name>
</gene>
<organism evidence="2 3">
    <name type="scientific">Somion occarium</name>
    <dbReference type="NCBI Taxonomy" id="3059160"/>
    <lineage>
        <taxon>Eukaryota</taxon>
        <taxon>Fungi</taxon>
        <taxon>Dikarya</taxon>
        <taxon>Basidiomycota</taxon>
        <taxon>Agaricomycotina</taxon>
        <taxon>Agaricomycetes</taxon>
        <taxon>Polyporales</taxon>
        <taxon>Cerrenaceae</taxon>
        <taxon>Somion</taxon>
    </lineage>
</organism>
<dbReference type="Proteomes" id="UP001497453">
    <property type="component" value="Chromosome 5"/>
</dbReference>
<sequence>MAFFKCAAALVLSVLCFSPATNAAPGAGKADPCAKFAGQQFVVPADALACLKSFPFNETLRQNVLTNIARVFDFFTFEEFYLNSPPPFQESTTNIRADIARINRTKFATDYNFNRAVYDFTTQLNDGHTRWFPDCYTSFQNLLPAPIVTLEENGVQGVFVAPDSVEFISLVGADYLAHFEQIGFNWQRLAGAKVLEIEGQDPFAYADHIASTESGNYLDHGVRVNSVFSSYRISGSDFSQRFGDIAGPAFPDRNTLTLKLLPVNSTTAETVKVPYLANYIGAPFTNQASFWAVNCAANDETNGVDLRPPRSAARVKTPKRARAVIIDKTPANGVGLPDPFIPRVPPVNGSTGVIKSFILPDNQTGVMFVGSFEGDFNQFQTDTLAAVQQFQASGVTRLLIDLTNNGGGFVCLGQFLHQFLVGSQIGYPGFVSTSRANPLAQRIVKADIAQGNNDFITFYSPDNWAFLNDTEMPLTFDYNDPSLPFKINGVNDPTSQRFHDVCTPFAVPIPETPPFDLKNVAIVNNGNCASTCSMFSTLMFERHQTKIAVFGGNPGEQIEYKGMAGNQVLEWSDLDTEIKTAGVKDDPLAPPDLLVSGNMRHNWRTAWSFLDENVPIAYKSELPQFRFAYTKDTYNDPQNLWEFAASKLF</sequence>
<proteinExistence type="predicted"/>
<reference evidence="3" key="1">
    <citation type="submission" date="2024-04" db="EMBL/GenBank/DDBJ databases">
        <authorList>
            <person name="Shaw F."/>
            <person name="Minotto A."/>
        </authorList>
    </citation>
    <scope>NUCLEOTIDE SEQUENCE [LARGE SCALE GENOMIC DNA]</scope>
</reference>
<evidence type="ECO:0000313" key="3">
    <source>
        <dbReference type="Proteomes" id="UP001497453"/>
    </source>
</evidence>
<evidence type="ECO:0000313" key="2">
    <source>
        <dbReference type="EMBL" id="CAL1708601.1"/>
    </source>
</evidence>
<dbReference type="Gene3D" id="3.90.226.10">
    <property type="entry name" value="2-enoyl-CoA Hydratase, Chain A, domain 1"/>
    <property type="match status" value="1"/>
</dbReference>
<keyword evidence="3" id="KW-1185">Reference proteome</keyword>
<dbReference type="PANTHER" id="PTHR37049:SF4">
    <property type="entry name" value="RHODANESE DOMAIN-CONTAINING PROTEIN"/>
    <property type="match status" value="1"/>
</dbReference>
<dbReference type="EMBL" id="OZ037948">
    <property type="protein sequence ID" value="CAL1708601.1"/>
    <property type="molecule type" value="Genomic_DNA"/>
</dbReference>
<accession>A0ABP1DLC2</accession>